<reference evidence="7 8" key="1">
    <citation type="submission" date="2019-09" db="EMBL/GenBank/DDBJ databases">
        <authorList>
            <person name="Chandra G."/>
            <person name="Truman W A."/>
        </authorList>
    </citation>
    <scope>NUCLEOTIDE SEQUENCE [LARGE SCALE GENOMIC DNA]</scope>
    <source>
        <strain evidence="7">PS691</strain>
    </source>
</reference>
<dbReference type="GO" id="GO:0016787">
    <property type="term" value="F:hydrolase activity"/>
    <property type="evidence" value="ECO:0007669"/>
    <property type="project" value="UniProtKB-KW"/>
</dbReference>
<accession>A0A5E7ANJ2</accession>
<evidence type="ECO:0000256" key="3">
    <source>
        <dbReference type="ARBA" id="ARBA00022806"/>
    </source>
</evidence>
<feature type="domain" description="Helicase C-terminal" evidence="6">
    <location>
        <begin position="204"/>
        <end position="374"/>
    </location>
</feature>
<evidence type="ECO:0000313" key="8">
    <source>
        <dbReference type="Proteomes" id="UP000337909"/>
    </source>
</evidence>
<dbReference type="Pfam" id="PF24473">
    <property type="entry name" value="CON_HrpB"/>
    <property type="match status" value="1"/>
</dbReference>
<dbReference type="Gene3D" id="1.20.120.1080">
    <property type="match status" value="1"/>
</dbReference>
<dbReference type="InterPro" id="IPR014001">
    <property type="entry name" value="Helicase_ATP-bd"/>
</dbReference>
<evidence type="ECO:0000313" key="7">
    <source>
        <dbReference type="EMBL" id="VVN81122.1"/>
    </source>
</evidence>
<evidence type="ECO:0000256" key="4">
    <source>
        <dbReference type="ARBA" id="ARBA00022840"/>
    </source>
</evidence>
<dbReference type="PROSITE" id="PS51194">
    <property type="entry name" value="HELICASE_CTER"/>
    <property type="match status" value="1"/>
</dbReference>
<protein>
    <recommendedName>
        <fullName evidence="9">ATP-dependent helicase HrpB</fullName>
    </recommendedName>
</protein>
<evidence type="ECO:0008006" key="9">
    <source>
        <dbReference type="Google" id="ProtNLM"/>
    </source>
</evidence>
<dbReference type="Pfam" id="PF00270">
    <property type="entry name" value="DEAD"/>
    <property type="match status" value="1"/>
</dbReference>
<dbReference type="InterPro" id="IPR056329">
    <property type="entry name" value="CON_HrpB"/>
</dbReference>
<evidence type="ECO:0000256" key="1">
    <source>
        <dbReference type="ARBA" id="ARBA00022741"/>
    </source>
</evidence>
<keyword evidence="2" id="KW-0378">Hydrolase</keyword>
<dbReference type="PIRSF" id="PIRSF005496">
    <property type="entry name" value="ATP_hel_hrpB"/>
    <property type="match status" value="1"/>
</dbReference>
<dbReference type="GO" id="GO:0003676">
    <property type="term" value="F:nucleic acid binding"/>
    <property type="evidence" value="ECO:0007669"/>
    <property type="project" value="InterPro"/>
</dbReference>
<dbReference type="SMART" id="SM00847">
    <property type="entry name" value="HA2"/>
    <property type="match status" value="1"/>
</dbReference>
<evidence type="ECO:0000259" key="5">
    <source>
        <dbReference type="PROSITE" id="PS51192"/>
    </source>
</evidence>
<dbReference type="CDD" id="cd17990">
    <property type="entry name" value="DEXHc_HrpB"/>
    <property type="match status" value="1"/>
</dbReference>
<dbReference type="PROSITE" id="PS51192">
    <property type="entry name" value="HELICASE_ATP_BIND_1"/>
    <property type="match status" value="1"/>
</dbReference>
<dbReference type="RefSeq" id="WP_150641186.1">
    <property type="nucleotide sequence ID" value="NZ_CABVHQ010000007.1"/>
</dbReference>
<dbReference type="InterPro" id="IPR027417">
    <property type="entry name" value="P-loop_NTPase"/>
</dbReference>
<dbReference type="SMART" id="SM00487">
    <property type="entry name" value="DEXDc"/>
    <property type="match status" value="1"/>
</dbReference>
<name>A0A5E7ANJ2_PSEFL</name>
<dbReference type="GO" id="GO:0005524">
    <property type="term" value="F:ATP binding"/>
    <property type="evidence" value="ECO:0007669"/>
    <property type="project" value="UniProtKB-KW"/>
</dbReference>
<feature type="domain" description="Helicase ATP-binding" evidence="5">
    <location>
        <begin position="14"/>
        <end position="180"/>
    </location>
</feature>
<dbReference type="CDD" id="cd18791">
    <property type="entry name" value="SF2_C_RHA"/>
    <property type="match status" value="1"/>
</dbReference>
<evidence type="ECO:0000256" key="2">
    <source>
        <dbReference type="ARBA" id="ARBA00022801"/>
    </source>
</evidence>
<sequence length="844" mass="93219">MISLPIDEVLPALREALATRHEAVLEAPPGAGKTTRVPLALLHEPWLAGQTILMLEPRRLAARAAAERLASELGEKVGETVGYRIRLDSKVGPNTRIEVVTEGILTRRLQDDPALDGVGLLIFDEFHERSLDADLALALSLNGRDLFRDEQPLKILLMSATLEGERLAGLLEEAPILRSEGRMYPVAMRWGRAFQSGEFIEPRVVQTILEALNDESGSLLVFLPGQAEIRRVHQQLVEALGERTEVLLCPLHGELDLNAQRAAIEPAPPGQRKVVLATNIAETSLTIDGVRVVIDAGLARVPRFDPGSGMTRLDTQRISRASATQRAGRAGRLEPGVCYRLWSQDQHEQLAAYASAEILSADLAGLALQLGRWGVLPGQLIWLDVPPAAAYAQAQDLLERLGALEGKTAEDWKLTRHGQAMAELPAHPRIAHLLLRGQALGLADMACDVAALLGERDILRGAGADLHSRLVLLSGEERAARGAQGGVQRARQLARQYRGYLRGKAQEPVSDPDHPRWLGALLALAYPDRVAQQRRAGGAEYRLANGRAALFAEADSLMKQPWLVIADLGSRQGQREERIYLAADFDPALFESVLAEQVRTVDQLDWDEREGVLRAERQRKVGELILSREPLTGLDEAARSQALVNLVRRKGLELLPWTPELRQWQARVALLRQLDIEGKGQSEWPDVSDAALLSGLEHWLLPYLGRVSRLSHFANLELSSIVHNLLPWPLPQRLDELAPHHLTVPSGSSIRLDYSEQPPILAVRLQELFGLAETPRIAGGRQVVKLHLLSPARRPVQVTQDLANFWRTTYSDVKKDLKGRYPKHYWPDDPLAAEATARAKPRGT</sequence>
<dbReference type="InterPro" id="IPR010225">
    <property type="entry name" value="HrpB"/>
</dbReference>
<dbReference type="FunFam" id="3.40.50.300:FF:002125">
    <property type="entry name" value="ATP-dependent helicase HrpB"/>
    <property type="match status" value="1"/>
</dbReference>
<dbReference type="InterPro" id="IPR007502">
    <property type="entry name" value="Helicase-assoc_dom"/>
</dbReference>
<dbReference type="PANTHER" id="PTHR43519">
    <property type="entry name" value="ATP-DEPENDENT RNA HELICASE HRPB"/>
    <property type="match status" value="1"/>
</dbReference>
<dbReference type="EMBL" id="CABVHQ010000007">
    <property type="protein sequence ID" value="VVN81122.1"/>
    <property type="molecule type" value="Genomic_DNA"/>
</dbReference>
<organism evidence="7 8">
    <name type="scientific">Pseudomonas fluorescens</name>
    <dbReference type="NCBI Taxonomy" id="294"/>
    <lineage>
        <taxon>Bacteria</taxon>
        <taxon>Pseudomonadati</taxon>
        <taxon>Pseudomonadota</taxon>
        <taxon>Gammaproteobacteria</taxon>
        <taxon>Pseudomonadales</taxon>
        <taxon>Pseudomonadaceae</taxon>
        <taxon>Pseudomonas</taxon>
    </lineage>
</organism>
<dbReference type="AlphaFoldDB" id="A0A5E7ANJ2"/>
<dbReference type="Pfam" id="PF00271">
    <property type="entry name" value="Helicase_C"/>
    <property type="match status" value="1"/>
</dbReference>
<dbReference type="SUPFAM" id="SSF52540">
    <property type="entry name" value="P-loop containing nucleoside triphosphate hydrolases"/>
    <property type="match status" value="1"/>
</dbReference>
<dbReference type="Proteomes" id="UP000337909">
    <property type="component" value="Unassembled WGS sequence"/>
</dbReference>
<dbReference type="PANTHER" id="PTHR43519:SF1">
    <property type="entry name" value="ATP-DEPENDENT RNA HELICASE HRPB"/>
    <property type="match status" value="1"/>
</dbReference>
<dbReference type="SMART" id="SM00490">
    <property type="entry name" value="HELICc"/>
    <property type="match status" value="1"/>
</dbReference>
<keyword evidence="3" id="KW-0347">Helicase</keyword>
<dbReference type="Pfam" id="PF08482">
    <property type="entry name" value="HrpB_C"/>
    <property type="match status" value="1"/>
</dbReference>
<proteinExistence type="predicted"/>
<dbReference type="Gene3D" id="3.40.50.300">
    <property type="entry name" value="P-loop containing nucleotide triphosphate hydrolases"/>
    <property type="match status" value="2"/>
</dbReference>
<dbReference type="InterPro" id="IPR049614">
    <property type="entry name" value="HrpB_DEXH"/>
</dbReference>
<dbReference type="GO" id="GO:0004386">
    <property type="term" value="F:helicase activity"/>
    <property type="evidence" value="ECO:0007669"/>
    <property type="project" value="UniProtKB-KW"/>
</dbReference>
<keyword evidence="1" id="KW-0547">Nucleotide-binding</keyword>
<dbReference type="OrthoDB" id="9805617at2"/>
<dbReference type="InterPro" id="IPR001650">
    <property type="entry name" value="Helicase_C-like"/>
</dbReference>
<dbReference type="InterPro" id="IPR011545">
    <property type="entry name" value="DEAD/DEAH_box_helicase_dom"/>
</dbReference>
<gene>
    <name evidence="7" type="ORF">PS691_01099</name>
</gene>
<keyword evidence="4" id="KW-0067">ATP-binding</keyword>
<dbReference type="FunFam" id="1.20.120.1080:FF:000055">
    <property type="entry name" value="ATP-dependent helicase HrpB"/>
    <property type="match status" value="1"/>
</dbReference>
<evidence type="ECO:0000259" key="6">
    <source>
        <dbReference type="PROSITE" id="PS51194"/>
    </source>
</evidence>
<dbReference type="InterPro" id="IPR013689">
    <property type="entry name" value="RNA_helicase_ATP-dep_HrpB_C"/>
</dbReference>
<dbReference type="NCBIfam" id="TIGR01970">
    <property type="entry name" value="DEAH_box_HrpB"/>
    <property type="match status" value="1"/>
</dbReference>